<protein>
    <submittedName>
        <fullName evidence="2">Ribulose bisphosphate carboxylase-like protein</fullName>
    </submittedName>
</protein>
<dbReference type="EMBL" id="CAJNOB010000012">
    <property type="protein sequence ID" value="CAF0696023.1"/>
    <property type="molecule type" value="Genomic_DNA"/>
</dbReference>
<evidence type="ECO:0000259" key="1">
    <source>
        <dbReference type="Pfam" id="PF00016"/>
    </source>
</evidence>
<dbReference type="PANTHER" id="PTHR42704">
    <property type="entry name" value="RIBULOSE BISPHOSPHATE CARBOXYLASE"/>
    <property type="match status" value="1"/>
</dbReference>
<proteinExistence type="predicted"/>
<accession>A0A8J2BS84</accession>
<evidence type="ECO:0000313" key="3">
    <source>
        <dbReference type="Proteomes" id="UP000663859"/>
    </source>
</evidence>
<dbReference type="InterPro" id="IPR000685">
    <property type="entry name" value="RuBisCO_lsu_C"/>
</dbReference>
<dbReference type="AlphaFoldDB" id="A0A8J2BS84"/>
<gene>
    <name evidence="2" type="ORF">MPNT_20090</name>
</gene>
<dbReference type="GO" id="GO:0016984">
    <property type="term" value="F:ribulose-bisphosphate carboxylase activity"/>
    <property type="evidence" value="ECO:0007669"/>
    <property type="project" value="InterPro"/>
</dbReference>
<dbReference type="Gene3D" id="3.30.70.150">
    <property type="entry name" value="RuBisCO large subunit, N-terminal domain"/>
    <property type="match status" value="1"/>
</dbReference>
<dbReference type="GO" id="GO:0015977">
    <property type="term" value="P:carbon fixation"/>
    <property type="evidence" value="ECO:0007669"/>
    <property type="project" value="InterPro"/>
</dbReference>
<dbReference type="SUPFAM" id="SSF51649">
    <property type="entry name" value="RuBisCo, C-terminal domain"/>
    <property type="match status" value="1"/>
</dbReference>
<sequence>MRSPLEQDKNSNLCSNRDPVPEGALRVTYRLACSPAEAQSLAQALLLEQTVELPSHAVGREALEKLGTIESIHQKGKRSFEVHITYRWETLGGELPQALNVIFGNVSLWKNVRLVKLEPSPCLQGIFPGARLGQAGLRETLGVEGRPLLCSALKPMGLDVSQLALLAAELAAGGVDIVKEDHGLGNQPFAPFGERVYRCSASIQDAASRTGKRTLYVPNVTAPMEEISSRARLAKKAGAGGLLLCPGISGWDSVRMLATDPELGLPLFVHPALLGSFIAKPQSGFSPEVLFGTLPRLVGADATIFPHWRSRFPFSRASCARITNATREHLYIWKAIFPVPAGGIKLEELPTVLDFYGKDAILLIGGSLLSHPEGLQRACSEIFSTIQKKFPS</sequence>
<organism evidence="2 3">
    <name type="scientific">Candidatus Methylacidithermus pantelleriae</name>
    <dbReference type="NCBI Taxonomy" id="2744239"/>
    <lineage>
        <taxon>Bacteria</taxon>
        <taxon>Pseudomonadati</taxon>
        <taxon>Verrucomicrobiota</taxon>
        <taxon>Methylacidiphilae</taxon>
        <taxon>Methylacidiphilales</taxon>
        <taxon>Methylacidiphilaceae</taxon>
        <taxon>Candidatus Methylacidithermus</taxon>
    </lineage>
</organism>
<dbReference type="Pfam" id="PF00016">
    <property type="entry name" value="RuBisCO_large"/>
    <property type="match status" value="1"/>
</dbReference>
<feature type="domain" description="Ribulose bisphosphate carboxylase large subunit C-terminal" evidence="1">
    <location>
        <begin position="136"/>
        <end position="302"/>
    </location>
</feature>
<dbReference type="SFLD" id="SFLDS00014">
    <property type="entry name" value="RuBisCO"/>
    <property type="match status" value="1"/>
</dbReference>
<comment type="caution">
    <text evidence="2">The sequence shown here is derived from an EMBL/GenBank/DDBJ whole genome shotgun (WGS) entry which is preliminary data.</text>
</comment>
<name>A0A8J2BS84_9BACT</name>
<evidence type="ECO:0000313" key="2">
    <source>
        <dbReference type="EMBL" id="CAF0696023.1"/>
    </source>
</evidence>
<dbReference type="SUPFAM" id="SSF54966">
    <property type="entry name" value="RuBisCO, large subunit, small (N-terminal) domain"/>
    <property type="match status" value="1"/>
</dbReference>
<dbReference type="SFLD" id="SFLDG00301">
    <property type="entry name" value="RuBisCO-like_proteins"/>
    <property type="match status" value="1"/>
</dbReference>
<keyword evidence="3" id="KW-1185">Reference proteome</keyword>
<dbReference type="PANTHER" id="PTHR42704:SF17">
    <property type="entry name" value="RIBULOSE BISPHOSPHATE CARBOXYLASE LARGE CHAIN"/>
    <property type="match status" value="1"/>
</dbReference>
<dbReference type="InterPro" id="IPR033966">
    <property type="entry name" value="RuBisCO"/>
</dbReference>
<dbReference type="InterPro" id="IPR036376">
    <property type="entry name" value="RuBisCO_lsu_C_sf"/>
</dbReference>
<dbReference type="Proteomes" id="UP000663859">
    <property type="component" value="Unassembled WGS sequence"/>
</dbReference>
<reference evidence="2" key="1">
    <citation type="submission" date="2021-02" db="EMBL/GenBank/DDBJ databases">
        <authorList>
            <person name="Cremers G."/>
            <person name="Picone N."/>
        </authorList>
    </citation>
    <scope>NUCLEOTIDE SEQUENCE</scope>
    <source>
        <strain evidence="2">PQ17</strain>
    </source>
</reference>
<dbReference type="RefSeq" id="WP_174581930.1">
    <property type="nucleotide sequence ID" value="NZ_CAJNOB010000012.1"/>
</dbReference>
<dbReference type="Gene3D" id="3.20.20.110">
    <property type="entry name" value="Ribulose bisphosphate carboxylase, large subunit, C-terminal domain"/>
    <property type="match status" value="1"/>
</dbReference>
<dbReference type="GO" id="GO:0000287">
    <property type="term" value="F:magnesium ion binding"/>
    <property type="evidence" value="ECO:0007669"/>
    <property type="project" value="InterPro"/>
</dbReference>
<dbReference type="InterPro" id="IPR036422">
    <property type="entry name" value="RuBisCO_lsu_N_sf"/>
</dbReference>